<evidence type="ECO:0000256" key="7">
    <source>
        <dbReference type="ARBA" id="ARBA00023012"/>
    </source>
</evidence>
<dbReference type="SMART" id="SM00387">
    <property type="entry name" value="HATPase_c"/>
    <property type="match status" value="1"/>
</dbReference>
<evidence type="ECO:0000259" key="9">
    <source>
        <dbReference type="PROSITE" id="PS50046"/>
    </source>
</evidence>
<organism evidence="12 13">
    <name type="scientific">Thermocoleostomius sinensis A174</name>
    <dbReference type="NCBI Taxonomy" id="2016057"/>
    <lineage>
        <taxon>Bacteria</taxon>
        <taxon>Bacillati</taxon>
        <taxon>Cyanobacteriota</taxon>
        <taxon>Cyanophyceae</taxon>
        <taxon>Oculatellales</taxon>
        <taxon>Oculatellaceae</taxon>
        <taxon>Thermocoleostomius</taxon>
    </lineage>
</organism>
<dbReference type="SUPFAM" id="SSF55785">
    <property type="entry name" value="PYP-like sensor domain (PAS domain)"/>
    <property type="match status" value="1"/>
</dbReference>
<reference evidence="12" key="1">
    <citation type="submission" date="2022-12" db="EMBL/GenBank/DDBJ databases">
        <title>Polyphasic identification of a Novel Hot-Spring Cyanobacterium Ocullathermofonsia sinensis gen nov. sp. nov. and Genomic Insights on its Adaptations to the Thermal Habitat.</title>
        <authorList>
            <person name="Daroch M."/>
            <person name="Tang J."/>
            <person name="Jiang Y."/>
        </authorList>
    </citation>
    <scope>NUCLEOTIDE SEQUENCE</scope>
    <source>
        <strain evidence="12">PKUAC-SCTA174</strain>
    </source>
</reference>
<dbReference type="InterPro" id="IPR050736">
    <property type="entry name" value="Sensor_HK_Regulatory"/>
</dbReference>
<evidence type="ECO:0000256" key="4">
    <source>
        <dbReference type="ARBA" id="ARBA00022553"/>
    </source>
</evidence>
<name>A0A9E8ZIK4_9CYAN</name>
<dbReference type="InterPro" id="IPR036890">
    <property type="entry name" value="HATPase_C_sf"/>
</dbReference>
<dbReference type="EMBL" id="CP113797">
    <property type="protein sequence ID" value="WAL61943.1"/>
    <property type="molecule type" value="Genomic_DNA"/>
</dbReference>
<dbReference type="SMART" id="SM00065">
    <property type="entry name" value="GAF"/>
    <property type="match status" value="3"/>
</dbReference>
<dbReference type="Gene3D" id="3.30.565.10">
    <property type="entry name" value="Histidine kinase-like ATPase, C-terminal domain"/>
    <property type="match status" value="1"/>
</dbReference>
<dbReference type="InterPro" id="IPR003594">
    <property type="entry name" value="HATPase_dom"/>
</dbReference>
<proteinExistence type="inferred from homology"/>
<dbReference type="InterPro" id="IPR000014">
    <property type="entry name" value="PAS"/>
</dbReference>
<dbReference type="CDD" id="cd00082">
    <property type="entry name" value="HisKA"/>
    <property type="match status" value="1"/>
</dbReference>
<evidence type="ECO:0000259" key="10">
    <source>
        <dbReference type="PROSITE" id="PS50109"/>
    </source>
</evidence>
<dbReference type="SUPFAM" id="SSF55874">
    <property type="entry name" value="ATPase domain of HSP90 chaperone/DNA topoisomerase II/histidine kinase"/>
    <property type="match status" value="1"/>
</dbReference>
<dbReference type="KEGG" id="tsin:OXH18_08150"/>
<dbReference type="Pfam" id="PF00512">
    <property type="entry name" value="HisKA"/>
    <property type="match status" value="1"/>
</dbReference>
<feature type="domain" description="Histidine kinase" evidence="10">
    <location>
        <begin position="745"/>
        <end position="1016"/>
    </location>
</feature>
<dbReference type="InterPro" id="IPR003661">
    <property type="entry name" value="HisK_dim/P_dom"/>
</dbReference>
<dbReference type="InterPro" id="IPR016132">
    <property type="entry name" value="Phyto_chromo_attachment"/>
</dbReference>
<dbReference type="PROSITE" id="PS50109">
    <property type="entry name" value="HIS_KIN"/>
    <property type="match status" value="1"/>
</dbReference>
<comment type="similarity">
    <text evidence="2">In the N-terminal section; belongs to the phytochrome family.</text>
</comment>
<dbReference type="CDD" id="cd00130">
    <property type="entry name" value="PAS"/>
    <property type="match status" value="1"/>
</dbReference>
<comment type="catalytic activity">
    <reaction evidence="1">
        <text>ATP + protein L-histidine = ADP + protein N-phospho-L-histidine.</text>
        <dbReference type="EC" id="2.7.13.3"/>
    </reaction>
</comment>
<dbReference type="InterPro" id="IPR003018">
    <property type="entry name" value="GAF"/>
</dbReference>
<dbReference type="SUPFAM" id="SSF47384">
    <property type="entry name" value="Homodimeric domain of signal transducing histidine kinase"/>
    <property type="match status" value="1"/>
</dbReference>
<dbReference type="Gene3D" id="1.10.287.130">
    <property type="match status" value="1"/>
</dbReference>
<keyword evidence="4" id="KW-0597">Phosphoprotein</keyword>
<gene>
    <name evidence="12" type="ORF">OXH18_08150</name>
</gene>
<dbReference type="InterPro" id="IPR004358">
    <property type="entry name" value="Sig_transdc_His_kin-like_C"/>
</dbReference>
<dbReference type="AlphaFoldDB" id="A0A9E8ZIK4"/>
<dbReference type="Pfam" id="PF13426">
    <property type="entry name" value="PAS_9"/>
    <property type="match status" value="1"/>
</dbReference>
<dbReference type="PROSITE" id="PS50112">
    <property type="entry name" value="PAS"/>
    <property type="match status" value="1"/>
</dbReference>
<dbReference type="InterPro" id="IPR005467">
    <property type="entry name" value="His_kinase_dom"/>
</dbReference>
<dbReference type="PRINTS" id="PR00344">
    <property type="entry name" value="BCTRLSENSOR"/>
</dbReference>
<protein>
    <recommendedName>
        <fullName evidence="3">histidine kinase</fullName>
        <ecNumber evidence="3">2.7.13.3</ecNumber>
    </recommendedName>
</protein>
<feature type="region of interest" description="Disordered" evidence="8">
    <location>
        <begin position="1"/>
        <end position="22"/>
    </location>
</feature>
<evidence type="ECO:0000259" key="11">
    <source>
        <dbReference type="PROSITE" id="PS50112"/>
    </source>
</evidence>
<dbReference type="EC" id="2.7.13.3" evidence="3"/>
<dbReference type="PANTHER" id="PTHR43711">
    <property type="entry name" value="TWO-COMPONENT HISTIDINE KINASE"/>
    <property type="match status" value="1"/>
</dbReference>
<dbReference type="InterPro" id="IPR035965">
    <property type="entry name" value="PAS-like_dom_sf"/>
</dbReference>
<keyword evidence="13" id="KW-1185">Reference proteome</keyword>
<dbReference type="SMART" id="SM00388">
    <property type="entry name" value="HisKA"/>
    <property type="match status" value="1"/>
</dbReference>
<evidence type="ECO:0000256" key="1">
    <source>
        <dbReference type="ARBA" id="ARBA00000085"/>
    </source>
</evidence>
<dbReference type="NCBIfam" id="TIGR00229">
    <property type="entry name" value="sensory_box"/>
    <property type="match status" value="1"/>
</dbReference>
<dbReference type="Pfam" id="PF01590">
    <property type="entry name" value="GAF"/>
    <property type="match status" value="2"/>
</dbReference>
<dbReference type="Gene3D" id="3.30.450.40">
    <property type="match status" value="3"/>
</dbReference>
<feature type="domain" description="PAS" evidence="11">
    <location>
        <begin position="70"/>
        <end position="119"/>
    </location>
</feature>
<evidence type="ECO:0000256" key="2">
    <source>
        <dbReference type="ARBA" id="ARBA00006402"/>
    </source>
</evidence>
<dbReference type="GO" id="GO:0000155">
    <property type="term" value="F:phosphorelay sensor kinase activity"/>
    <property type="evidence" value="ECO:0007669"/>
    <property type="project" value="InterPro"/>
</dbReference>
<dbReference type="Gene3D" id="3.30.450.20">
    <property type="entry name" value="PAS domain"/>
    <property type="match status" value="1"/>
</dbReference>
<dbReference type="CDD" id="cd00075">
    <property type="entry name" value="HATPase"/>
    <property type="match status" value="1"/>
</dbReference>
<dbReference type="SUPFAM" id="SSF55781">
    <property type="entry name" value="GAF domain-like"/>
    <property type="match status" value="3"/>
</dbReference>
<accession>A0A9E8ZIK4</accession>
<dbReference type="InterPro" id="IPR036097">
    <property type="entry name" value="HisK_dim/P_sf"/>
</dbReference>
<evidence type="ECO:0000313" key="12">
    <source>
        <dbReference type="EMBL" id="WAL61943.1"/>
    </source>
</evidence>
<feature type="domain" description="Phytochrome chromophore attachment site" evidence="9">
    <location>
        <begin position="221"/>
        <end position="357"/>
    </location>
</feature>
<dbReference type="Proteomes" id="UP001163152">
    <property type="component" value="Chromosome"/>
</dbReference>
<evidence type="ECO:0000313" key="13">
    <source>
        <dbReference type="Proteomes" id="UP001163152"/>
    </source>
</evidence>
<evidence type="ECO:0000256" key="6">
    <source>
        <dbReference type="ARBA" id="ARBA00022777"/>
    </source>
</evidence>
<dbReference type="Pfam" id="PF13185">
    <property type="entry name" value="GAF_2"/>
    <property type="match status" value="1"/>
</dbReference>
<dbReference type="Pfam" id="PF02518">
    <property type="entry name" value="HATPase_c"/>
    <property type="match status" value="1"/>
</dbReference>
<sequence length="1018" mass="115895">MTENPLEPPLEHAHQSHNAPDADMSREQLMAELERLRSRVSELEESVTKPTVTAAVSPDELVLQAYEERFRQRFSRAFRFSPDAMSLIDLESEKFLDANNSFLGLFGFTREEVLGRTSLELGMWVSSVERANAISLLKSSRELCNFECSCRTKQGDTKTLLASCEIITLDGRDCILTLAKDITERKQAERHLQEALLREQQAIERERLIAKIAHNIRRFLDLQQILTIAVKEVRHFLQVDRVVIYQFHSDWSGQIVAESVSDSTFSLLNRVIHDPCFGGSMLDPYRNGRIHWIDDVTAANLTPCYQDLLMNLNVRAALVLPILVRQELWGLLAAHQCTEPRRWQEFNWLLLQQLSTQLAIGIYQANLYQQLQQQAQREQALNQVIQDIRNSLDLNTIFATATSEVGSLLQVDRAEIVQYLPDQAIWLNVSSYRRTANLPNALGLRIPDTNNSIAAQLKANQIVQVIDYGKEADCTNQPLAQQYPGSWVLVPLNVGDIVWGSLSLNRCDPQWQWQEWELDLVRAVANQLGIAIQQSQLYTEIQDFNEQLEDLVQFRTAQLQKALEFEALLKRMTDRVRDSLDEQQILQSAVTELTQGLTLYGCGTALYDLEKQISTICFEHIETELPTAHGRALPMSDLPDLYRQLLQGRPAQFCHPRIPDNPSEVPRSGFAILACPMIDNGQVIGDMWLFKASEAVFDTLEIRLAQQVANQCAIALRQSRLYQAAQAQVQELERLNRLKDDFLSTVSHELRTPMSSIKMATQMLEVLLFETTPSAVLATRSHQRWETTVTDPSRSTGLDLQKIERYFHILQDECDREIRLINDLLDLSRLDAGTEPLMLMTIDPNIWIPHIAEPFVELAHRQQQQLEFHLLNDLPTLTTDLSDLERVFTELLNNACKYSPPGARIIVAATVETAAEPEILLEAIPNTEANIHCASQANQPWLWLSVTNTGVEIPKHEQYLIFENFYRIPNNDPWKHGGTGLGLALVKKLLHRLQGRIHVDSGLNQTTFTIQLPLRIEG</sequence>
<evidence type="ECO:0000256" key="8">
    <source>
        <dbReference type="SAM" id="MobiDB-lite"/>
    </source>
</evidence>
<dbReference type="PANTHER" id="PTHR43711:SF31">
    <property type="entry name" value="HISTIDINE KINASE"/>
    <property type="match status" value="1"/>
</dbReference>
<evidence type="ECO:0000256" key="3">
    <source>
        <dbReference type="ARBA" id="ARBA00012438"/>
    </source>
</evidence>
<keyword evidence="5" id="KW-0808">Transferase</keyword>
<keyword evidence="6" id="KW-0418">Kinase</keyword>
<keyword evidence="7" id="KW-0902">Two-component regulatory system</keyword>
<dbReference type="RefSeq" id="WP_268612012.1">
    <property type="nucleotide sequence ID" value="NZ_CP113797.1"/>
</dbReference>
<dbReference type="PROSITE" id="PS50046">
    <property type="entry name" value="PHYTOCHROME_2"/>
    <property type="match status" value="1"/>
</dbReference>
<dbReference type="InterPro" id="IPR029016">
    <property type="entry name" value="GAF-like_dom_sf"/>
</dbReference>
<evidence type="ECO:0000256" key="5">
    <source>
        <dbReference type="ARBA" id="ARBA00022679"/>
    </source>
</evidence>